<dbReference type="SMART" id="SM00926">
    <property type="entry name" value="Molybdop_Fe4S4"/>
    <property type="match status" value="1"/>
</dbReference>
<evidence type="ECO:0000256" key="2">
    <source>
        <dbReference type="ARBA" id="ARBA00004196"/>
    </source>
</evidence>
<dbReference type="GO" id="GO:0043546">
    <property type="term" value="F:molybdopterin cofactor binding"/>
    <property type="evidence" value="ECO:0007669"/>
    <property type="project" value="InterPro"/>
</dbReference>
<evidence type="ECO:0000256" key="4">
    <source>
        <dbReference type="ARBA" id="ARBA00022485"/>
    </source>
</evidence>
<evidence type="ECO:0000256" key="3">
    <source>
        <dbReference type="ARBA" id="ARBA00010312"/>
    </source>
</evidence>
<dbReference type="SUPFAM" id="SSF50692">
    <property type="entry name" value="ADC-like"/>
    <property type="match status" value="1"/>
</dbReference>
<comment type="similarity">
    <text evidence="3">Belongs to the prokaryotic molybdopterin-containing oxidoreductase family.</text>
</comment>
<dbReference type="RefSeq" id="WP_105916269.1">
    <property type="nucleotide sequence ID" value="NZ_NXGE01000023.1"/>
</dbReference>
<dbReference type="Proteomes" id="UP000238281">
    <property type="component" value="Unassembled WGS sequence"/>
</dbReference>
<evidence type="ECO:0000256" key="5">
    <source>
        <dbReference type="ARBA" id="ARBA00022723"/>
    </source>
</evidence>
<keyword evidence="7" id="KW-0560">Oxidoreductase</keyword>
<proteinExistence type="inferred from homology"/>
<dbReference type="Gene3D" id="3.40.228.10">
    <property type="entry name" value="Dimethylsulfoxide Reductase, domain 2"/>
    <property type="match status" value="1"/>
</dbReference>
<dbReference type="EMBL" id="NXGE01000023">
    <property type="protein sequence ID" value="PRM91724.1"/>
    <property type="molecule type" value="Genomic_DNA"/>
</dbReference>
<dbReference type="AlphaFoldDB" id="A0A2S9SYQ2"/>
<feature type="signal peptide" evidence="10">
    <location>
        <begin position="1"/>
        <end position="35"/>
    </location>
</feature>
<dbReference type="Pfam" id="PF00384">
    <property type="entry name" value="Molybdopterin"/>
    <property type="match status" value="1"/>
</dbReference>
<dbReference type="Pfam" id="PF04879">
    <property type="entry name" value="Molybdop_Fe4S4"/>
    <property type="match status" value="1"/>
</dbReference>
<accession>A0A2S9SYQ2</accession>
<evidence type="ECO:0000256" key="10">
    <source>
        <dbReference type="SAM" id="SignalP"/>
    </source>
</evidence>
<evidence type="ECO:0000259" key="11">
    <source>
        <dbReference type="PROSITE" id="PS51669"/>
    </source>
</evidence>
<dbReference type="GO" id="GO:0009061">
    <property type="term" value="P:anaerobic respiration"/>
    <property type="evidence" value="ECO:0007669"/>
    <property type="project" value="TreeGrafter"/>
</dbReference>
<dbReference type="GO" id="GO:0009055">
    <property type="term" value="F:electron transfer activity"/>
    <property type="evidence" value="ECO:0007669"/>
    <property type="project" value="TreeGrafter"/>
</dbReference>
<organism evidence="12 13">
    <name type="scientific">Aliarcobacter cryaerophilus</name>
    <dbReference type="NCBI Taxonomy" id="28198"/>
    <lineage>
        <taxon>Bacteria</taxon>
        <taxon>Pseudomonadati</taxon>
        <taxon>Campylobacterota</taxon>
        <taxon>Epsilonproteobacteria</taxon>
        <taxon>Campylobacterales</taxon>
        <taxon>Arcobacteraceae</taxon>
        <taxon>Aliarcobacter</taxon>
    </lineage>
</organism>
<dbReference type="SUPFAM" id="SSF53706">
    <property type="entry name" value="Formate dehydrogenase/DMSO reductase, domains 1-3"/>
    <property type="match status" value="1"/>
</dbReference>
<dbReference type="FunFam" id="3.40.228.10:FF:000002">
    <property type="entry name" value="Formate dehydrogenase subunit alpha"/>
    <property type="match status" value="1"/>
</dbReference>
<sequence length="939" mass="103525">MSANTIDALNAVASRRSFLKMSALAGVFGATSAFANSGVTRAATQEEIKNPFPGSKIVKTICTICAVGCGVKAEVHNGVWVRQEVAQDHPVSLGGVCCKGASMIDMVRSEVRLKHPMEKVNGQWKRVSWDEALDKIANQLKTIREIDGPDATMFLGSAKMSNEQAYYFRKFAAFYGTNNIDHQARLCHSSTVTGVANTFGYGAMTNHLGDIQKAKAILIMGANPAVAHPVGFQHFLKAKERSNSKLIVVEPRYTKTAAKADLFSRLRSGTDIAFMYGMIHLILKNGWEDKKFLESRVFGYEDIFEEAKKWTPEVVEEVTGVPAEELVQITKLFATSKPACLVWTMGLTQHSIATGNTRLGPILQMILGNMGVEGGGCNILRGHDNVQGASDMGCSSETLPGYYGLADGAWKHFSNVWNVDYDYVKSRFKNQEMMNKNGFTLARWWSGVIAGQEGEDAIHNAGTNLKALIVMGNGITSTAQVQQVKKGLDNVDLLVLGDPFVNEAAILTDKTDNVFILPIATQFETSGSVTATGRNVQWRSQIVEPLYESKIDHFVMFELAKRLGFYNEYTKSLGDGKGNFNWPEDATTEIARGVKSIGMGGHLPERLKKHQENWHLFNEFTLQGVGPVKGEYYGLPWPCWNETHCGSPILYDTSKPVSKGGMGFRVNWGLERDGVSLIANVPTKNSTLEKGHPAISAENAESLGLKLTEDEKKLVAGKNFATDISGILVKKAIEAELTPYGNGKARAKAWNFPDQIPLHREPIHSPNIKMVEKYPTYPDKKDHFRVDTQYASKQNKQDWAKDFPIIMITGRLVTHSGAGAETRASMYLSKLDGEMFVDINPNLASNLGIRDGDMVWVHGVEGTKIHVKAKYSYSVDEKTVFMPFHFMGKFQGEDLGHKYPKGTKPYSTGEAANTVVGYGYDIMTQIPETKTGLCRIEKA</sequence>
<dbReference type="GO" id="GO:0030313">
    <property type="term" value="C:cell envelope"/>
    <property type="evidence" value="ECO:0007669"/>
    <property type="project" value="UniProtKB-SubCell"/>
</dbReference>
<dbReference type="GO" id="GO:0016491">
    <property type="term" value="F:oxidoreductase activity"/>
    <property type="evidence" value="ECO:0007669"/>
    <property type="project" value="UniProtKB-KW"/>
</dbReference>
<dbReference type="FunFam" id="2.20.25.90:FF:000006">
    <property type="entry name" value="Formate dehydrogenase alpha subunit"/>
    <property type="match status" value="1"/>
</dbReference>
<feature type="chain" id="PRO_5015735548" evidence="10">
    <location>
        <begin position="36"/>
        <end position="939"/>
    </location>
</feature>
<evidence type="ECO:0000313" key="12">
    <source>
        <dbReference type="EMBL" id="PRM91724.1"/>
    </source>
</evidence>
<dbReference type="CDD" id="cd02792">
    <property type="entry name" value="MopB_CT_Formate-Dh-Na-like"/>
    <property type="match status" value="1"/>
</dbReference>
<evidence type="ECO:0000256" key="6">
    <source>
        <dbReference type="ARBA" id="ARBA00022729"/>
    </source>
</evidence>
<keyword evidence="8" id="KW-0408">Iron</keyword>
<dbReference type="PROSITE" id="PS51318">
    <property type="entry name" value="TAT"/>
    <property type="match status" value="1"/>
</dbReference>
<keyword evidence="9" id="KW-0411">Iron-sulfur</keyword>
<dbReference type="Gene3D" id="3.40.50.740">
    <property type="match status" value="1"/>
</dbReference>
<dbReference type="InterPro" id="IPR006963">
    <property type="entry name" value="Mopterin_OxRdtase_4Fe-4S_dom"/>
</dbReference>
<keyword evidence="6 10" id="KW-0732">Signal</keyword>
<dbReference type="InterPro" id="IPR027467">
    <property type="entry name" value="MopterinOxRdtase_cofactor_BS"/>
</dbReference>
<dbReference type="InterPro" id="IPR006657">
    <property type="entry name" value="MoPterin_dinucl-bd_dom"/>
</dbReference>
<evidence type="ECO:0000256" key="1">
    <source>
        <dbReference type="ARBA" id="ARBA00001966"/>
    </source>
</evidence>
<comment type="caution">
    <text evidence="12">The sequence shown here is derived from an EMBL/GenBank/DDBJ whole genome shotgun (WGS) entry which is preliminary data.</text>
</comment>
<comment type="cofactor">
    <cofactor evidence="1">
        <name>[4Fe-4S] cluster</name>
        <dbReference type="ChEBI" id="CHEBI:49883"/>
    </cofactor>
</comment>
<evidence type="ECO:0000313" key="13">
    <source>
        <dbReference type="Proteomes" id="UP000238281"/>
    </source>
</evidence>
<evidence type="ECO:0000256" key="8">
    <source>
        <dbReference type="ARBA" id="ARBA00023004"/>
    </source>
</evidence>
<keyword evidence="5" id="KW-0479">Metal-binding</keyword>
<dbReference type="PROSITE" id="PS51669">
    <property type="entry name" value="4FE4S_MOW_BIS_MGD"/>
    <property type="match status" value="1"/>
</dbReference>
<gene>
    <name evidence="12" type="ORF">CJ673_11410</name>
</gene>
<dbReference type="Gene3D" id="2.40.40.20">
    <property type="match status" value="1"/>
</dbReference>
<evidence type="ECO:0000256" key="7">
    <source>
        <dbReference type="ARBA" id="ARBA00023002"/>
    </source>
</evidence>
<keyword evidence="4" id="KW-0004">4Fe-4S</keyword>
<dbReference type="PROSITE" id="PS00551">
    <property type="entry name" value="MOLYBDOPTERIN_PROK_1"/>
    <property type="match status" value="1"/>
</dbReference>
<dbReference type="GO" id="GO:0051539">
    <property type="term" value="F:4 iron, 4 sulfur cluster binding"/>
    <property type="evidence" value="ECO:0007669"/>
    <property type="project" value="UniProtKB-KW"/>
</dbReference>
<name>A0A2S9SYQ2_9BACT</name>
<dbReference type="Gene3D" id="2.20.25.90">
    <property type="entry name" value="ADC-like domains"/>
    <property type="match status" value="1"/>
</dbReference>
<feature type="domain" description="4Fe-4S Mo/W bis-MGD-type" evidence="11">
    <location>
        <begin position="55"/>
        <end position="111"/>
    </location>
</feature>
<evidence type="ECO:0000256" key="9">
    <source>
        <dbReference type="ARBA" id="ARBA00023014"/>
    </source>
</evidence>
<comment type="subcellular location">
    <subcellularLocation>
        <location evidence="2">Cell envelope</location>
    </subcellularLocation>
</comment>
<protein>
    <submittedName>
        <fullName evidence="12">Formate dehydrogenase</fullName>
    </submittedName>
</protein>
<dbReference type="InterPro" id="IPR009010">
    <property type="entry name" value="Asp_de-COase-like_dom_sf"/>
</dbReference>
<dbReference type="Pfam" id="PF01568">
    <property type="entry name" value="Molydop_binding"/>
    <property type="match status" value="1"/>
</dbReference>
<dbReference type="InterPro" id="IPR006656">
    <property type="entry name" value="Mopterin_OxRdtase"/>
</dbReference>
<dbReference type="PANTHER" id="PTHR43598">
    <property type="entry name" value="TUNGSTEN-CONTAINING FORMYLMETHANOFURAN DEHYDROGENASE 2 SUBUNIT B"/>
    <property type="match status" value="1"/>
</dbReference>
<dbReference type="GO" id="GO:0030151">
    <property type="term" value="F:molybdenum ion binding"/>
    <property type="evidence" value="ECO:0007669"/>
    <property type="project" value="TreeGrafter"/>
</dbReference>
<dbReference type="InterPro" id="IPR006311">
    <property type="entry name" value="TAT_signal"/>
</dbReference>
<dbReference type="FunFam" id="2.40.40.20:FF:000013">
    <property type="entry name" value="Dimethyl sulfoxide reductase subunit A"/>
    <property type="match status" value="1"/>
</dbReference>
<reference evidence="12 13" key="1">
    <citation type="submission" date="2017-09" db="EMBL/GenBank/DDBJ databases">
        <title>Reassesment of A. cryaerophilus.</title>
        <authorList>
            <person name="Perez-Cataluna A."/>
            <person name="Collado L."/>
            <person name="Salgado O."/>
            <person name="Lefinanco V."/>
            <person name="Figueras M.J."/>
        </authorList>
    </citation>
    <scope>NUCLEOTIDE SEQUENCE [LARGE SCALE GENOMIC DNA]</scope>
    <source>
        <strain evidence="12 13">LMG 10210</strain>
    </source>
</reference>
<dbReference type="PANTHER" id="PTHR43598:SF1">
    <property type="entry name" value="FORMATE DEHYDROGENASE-O MAJOR SUBUNIT"/>
    <property type="match status" value="1"/>
</dbReference>
<dbReference type="PIRSF" id="PIRSF036643">
    <property type="entry name" value="FDH_alpha"/>
    <property type="match status" value="1"/>
</dbReference>